<name>A0AAY5K1U5_ESOLU</name>
<feature type="region of interest" description="Disordered" evidence="1">
    <location>
        <begin position="39"/>
        <end position="64"/>
    </location>
</feature>
<organism evidence="2 3">
    <name type="scientific">Esox lucius</name>
    <name type="common">Northern pike</name>
    <dbReference type="NCBI Taxonomy" id="8010"/>
    <lineage>
        <taxon>Eukaryota</taxon>
        <taxon>Metazoa</taxon>
        <taxon>Chordata</taxon>
        <taxon>Craniata</taxon>
        <taxon>Vertebrata</taxon>
        <taxon>Euteleostomi</taxon>
        <taxon>Actinopterygii</taxon>
        <taxon>Neopterygii</taxon>
        <taxon>Teleostei</taxon>
        <taxon>Protacanthopterygii</taxon>
        <taxon>Esociformes</taxon>
        <taxon>Esocidae</taxon>
        <taxon>Esox</taxon>
    </lineage>
</organism>
<evidence type="ECO:0000256" key="1">
    <source>
        <dbReference type="SAM" id="MobiDB-lite"/>
    </source>
</evidence>
<keyword evidence="3" id="KW-1185">Reference proteome</keyword>
<reference evidence="2 3" key="1">
    <citation type="submission" date="2020-02" db="EMBL/GenBank/DDBJ databases">
        <title>Esox lucius (northern pike) genome, fEsoLuc1, primary haplotype.</title>
        <authorList>
            <person name="Myers G."/>
            <person name="Karagic N."/>
            <person name="Meyer A."/>
            <person name="Pippel M."/>
            <person name="Reichard M."/>
            <person name="Winkler S."/>
            <person name="Tracey A."/>
            <person name="Sims Y."/>
            <person name="Howe K."/>
            <person name="Rhie A."/>
            <person name="Formenti G."/>
            <person name="Durbin R."/>
            <person name="Fedrigo O."/>
            <person name="Jarvis E.D."/>
        </authorList>
    </citation>
    <scope>NUCLEOTIDE SEQUENCE [LARGE SCALE GENOMIC DNA]</scope>
</reference>
<reference evidence="2" key="3">
    <citation type="submission" date="2025-09" db="UniProtKB">
        <authorList>
            <consortium name="Ensembl"/>
        </authorList>
    </citation>
    <scope>IDENTIFICATION</scope>
</reference>
<reference evidence="2" key="2">
    <citation type="submission" date="2025-08" db="UniProtKB">
        <authorList>
            <consortium name="Ensembl"/>
        </authorList>
    </citation>
    <scope>IDENTIFICATION</scope>
</reference>
<evidence type="ECO:0000313" key="2">
    <source>
        <dbReference type="Ensembl" id="ENSELUP00000082791.1"/>
    </source>
</evidence>
<proteinExistence type="predicted"/>
<dbReference type="Ensembl" id="ENSELUT00000100797.1">
    <property type="protein sequence ID" value="ENSELUP00000082791.1"/>
    <property type="gene ID" value="ENSELUG00000043726.1"/>
</dbReference>
<dbReference type="AlphaFoldDB" id="A0AAY5K1U5"/>
<sequence>MQWAHWNAALNVSQRIKRHFQEKPGRQQSNAGECSLQRLARSPQLQHSPGSQCTGTARERGGHVIRPSVVQAVVYTHGNAQSDKYQPEERSLRQQSEKP</sequence>
<feature type="compositionally biased region" description="Basic and acidic residues" evidence="1">
    <location>
        <begin position="85"/>
        <end position="99"/>
    </location>
</feature>
<evidence type="ECO:0008006" key="4">
    <source>
        <dbReference type="Google" id="ProtNLM"/>
    </source>
</evidence>
<evidence type="ECO:0000313" key="3">
    <source>
        <dbReference type="Proteomes" id="UP000265140"/>
    </source>
</evidence>
<accession>A0AAY5K1U5</accession>
<feature type="region of interest" description="Disordered" evidence="1">
    <location>
        <begin position="78"/>
        <end position="99"/>
    </location>
</feature>
<protein>
    <recommendedName>
        <fullName evidence="4">Transposase</fullName>
    </recommendedName>
</protein>
<feature type="compositionally biased region" description="Polar residues" evidence="1">
    <location>
        <begin position="43"/>
        <end position="55"/>
    </location>
</feature>
<dbReference type="Proteomes" id="UP000265140">
    <property type="component" value="Chromosome 12"/>
</dbReference>